<evidence type="ECO:0000256" key="4">
    <source>
        <dbReference type="ARBA" id="ARBA00023136"/>
    </source>
</evidence>
<dbReference type="GO" id="GO:0016020">
    <property type="term" value="C:membrane"/>
    <property type="evidence" value="ECO:0007669"/>
    <property type="project" value="UniProtKB-SubCell"/>
</dbReference>
<keyword evidence="4 5" id="KW-0472">Membrane</keyword>
<dbReference type="Proteomes" id="UP000028933">
    <property type="component" value="Chromosome"/>
</dbReference>
<dbReference type="PANTHER" id="PTHR14948:SF18">
    <property type="entry name" value="PROLINE RICH TRANSMEMBRANE PROTEIN 1B"/>
    <property type="match status" value="1"/>
</dbReference>
<feature type="transmembrane region" description="Helical" evidence="5">
    <location>
        <begin position="71"/>
        <end position="96"/>
    </location>
</feature>
<evidence type="ECO:0008006" key="8">
    <source>
        <dbReference type="Google" id="ProtNLM"/>
    </source>
</evidence>
<feature type="transmembrane region" description="Helical" evidence="5">
    <location>
        <begin position="28"/>
        <end position="50"/>
    </location>
</feature>
<gene>
    <name evidence="6" type="ORF">BD94_3847</name>
</gene>
<dbReference type="InterPro" id="IPR051423">
    <property type="entry name" value="CD225/Dispanin"/>
</dbReference>
<proteinExistence type="predicted"/>
<sequence length="104" mass="11457">MEHIDDTSIITPDSQQNFPPKTWLVESVLVTVFCCQILGIIGIINAASVESKFYRGDIPGAQKASKLAKQMVIWSVISWVIIVAIVVAFYVFAIVLSATTGEWK</sequence>
<keyword evidence="3 5" id="KW-1133">Transmembrane helix</keyword>
<dbReference type="EMBL" id="CP007547">
    <property type="protein sequence ID" value="AIL47622.1"/>
    <property type="molecule type" value="Genomic_DNA"/>
</dbReference>
<organism evidence="6 7">
    <name type="scientific">Elizabethkingia anophelis NUHP1</name>
    <dbReference type="NCBI Taxonomy" id="1338011"/>
    <lineage>
        <taxon>Bacteria</taxon>
        <taxon>Pseudomonadati</taxon>
        <taxon>Bacteroidota</taxon>
        <taxon>Flavobacteriia</taxon>
        <taxon>Flavobacteriales</taxon>
        <taxon>Weeksellaceae</taxon>
        <taxon>Elizabethkingia</taxon>
    </lineage>
</organism>
<dbReference type="RefSeq" id="WP_024563975.1">
    <property type="nucleotide sequence ID" value="NZ_CP007547.1"/>
</dbReference>
<evidence type="ECO:0000256" key="3">
    <source>
        <dbReference type="ARBA" id="ARBA00022989"/>
    </source>
</evidence>
<dbReference type="Pfam" id="PF04505">
    <property type="entry name" value="CD225"/>
    <property type="match status" value="1"/>
</dbReference>
<keyword evidence="2 5" id="KW-0812">Transmembrane</keyword>
<comment type="subcellular location">
    <subcellularLocation>
        <location evidence="1">Membrane</location>
    </subcellularLocation>
</comment>
<evidence type="ECO:0000256" key="1">
    <source>
        <dbReference type="ARBA" id="ARBA00004370"/>
    </source>
</evidence>
<dbReference type="HOGENOM" id="CLU_140587_4_0_10"/>
<evidence type="ECO:0000256" key="5">
    <source>
        <dbReference type="SAM" id="Phobius"/>
    </source>
</evidence>
<evidence type="ECO:0000313" key="7">
    <source>
        <dbReference type="Proteomes" id="UP000028933"/>
    </source>
</evidence>
<name>A0A077EJK7_9FLAO</name>
<protein>
    <recommendedName>
        <fullName evidence="8">Interferon-induced transmembrane protein</fullName>
    </recommendedName>
</protein>
<dbReference type="AlphaFoldDB" id="A0A077EJK7"/>
<dbReference type="STRING" id="1338011.BD94_3847"/>
<dbReference type="KEGG" id="eao:BD94_3847"/>
<dbReference type="PANTHER" id="PTHR14948">
    <property type="entry name" value="NG5"/>
    <property type="match status" value="1"/>
</dbReference>
<evidence type="ECO:0000256" key="2">
    <source>
        <dbReference type="ARBA" id="ARBA00022692"/>
    </source>
</evidence>
<evidence type="ECO:0000313" key="6">
    <source>
        <dbReference type="EMBL" id="AIL47622.1"/>
    </source>
</evidence>
<accession>A0A077EJK7</accession>
<reference evidence="6" key="2">
    <citation type="journal article" date="2015" name="Genome Biol. Evol.">
        <title>Complete Genome Sequence and Transcriptomic Analysis of the Novel Pathogen Elizabethkingia anophelis in Response to Oxidative Stress.</title>
        <authorList>
            <person name="Li Y."/>
            <person name="Liu Y."/>
            <person name="Chew S.C."/>
            <person name="Tay M."/>
            <person name="Salido M.M."/>
            <person name="Teo J."/>
            <person name="Lauro F.M."/>
            <person name="Givskov M."/>
            <person name="Yang L."/>
        </authorList>
    </citation>
    <scope>NUCLEOTIDE SEQUENCE</scope>
    <source>
        <strain evidence="6">NUHP1</strain>
    </source>
</reference>
<dbReference type="eggNOG" id="ENOG5033BD9">
    <property type="taxonomic scope" value="Bacteria"/>
</dbReference>
<dbReference type="InterPro" id="IPR007593">
    <property type="entry name" value="CD225/Dispanin_fam"/>
</dbReference>
<reference evidence="6" key="1">
    <citation type="journal article" date="2013" name="Lancet">
        <title>First case of E anophelis outbreak in an intensive-care unit.</title>
        <authorList>
            <person name="Teo J."/>
            <person name="Tan S.Y."/>
            <person name="Tay M."/>
            <person name="Ding Y."/>
            <person name="Kjelleberg S."/>
            <person name="Givskov M."/>
            <person name="Lin R.T."/>
            <person name="Yang L."/>
        </authorList>
    </citation>
    <scope>NUCLEOTIDE SEQUENCE [LARGE SCALE GENOMIC DNA]</scope>
    <source>
        <strain evidence="6">NUHP1</strain>
    </source>
</reference>